<keyword evidence="3 8" id="KW-0812">Transmembrane</keyword>
<dbReference type="AlphaFoldDB" id="A0A2V1IL89"/>
<evidence type="ECO:0000259" key="9">
    <source>
        <dbReference type="Pfam" id="PF07885"/>
    </source>
</evidence>
<dbReference type="PANTHER" id="PTHR11537:SF254">
    <property type="entry name" value="POTASSIUM VOLTAGE-GATED CHANNEL PROTEIN SHAB"/>
    <property type="match status" value="1"/>
</dbReference>
<dbReference type="Gene3D" id="1.20.120.350">
    <property type="entry name" value="Voltage-gated potassium channels. Chain C"/>
    <property type="match status" value="1"/>
</dbReference>
<dbReference type="RefSeq" id="WP_107032110.1">
    <property type="nucleotide sequence ID" value="NZ_CAJSYL010000001.1"/>
</dbReference>
<feature type="transmembrane region" description="Helical" evidence="8">
    <location>
        <begin position="48"/>
        <end position="71"/>
    </location>
</feature>
<evidence type="ECO:0000256" key="7">
    <source>
        <dbReference type="ARBA" id="ARBA00023303"/>
    </source>
</evidence>
<dbReference type="PANTHER" id="PTHR11537">
    <property type="entry name" value="VOLTAGE-GATED POTASSIUM CHANNEL"/>
    <property type="match status" value="1"/>
</dbReference>
<accession>A0A2V1IL89</accession>
<evidence type="ECO:0000313" key="11">
    <source>
        <dbReference type="Proteomes" id="UP000244905"/>
    </source>
</evidence>
<feature type="transmembrane region" description="Helical" evidence="8">
    <location>
        <begin position="18"/>
        <end position="36"/>
    </location>
</feature>
<evidence type="ECO:0000256" key="2">
    <source>
        <dbReference type="ARBA" id="ARBA00022448"/>
    </source>
</evidence>
<evidence type="ECO:0000256" key="5">
    <source>
        <dbReference type="ARBA" id="ARBA00023065"/>
    </source>
</evidence>
<dbReference type="InterPro" id="IPR013099">
    <property type="entry name" value="K_chnl_dom"/>
</dbReference>
<comment type="caution">
    <text evidence="10">The sequence shown here is derived from an EMBL/GenBank/DDBJ whole genome shotgun (WGS) entry which is preliminary data.</text>
</comment>
<sequence length="240" mass="27285">MNEGTTAQKHRHHYRLDILHWIIIALSVLLIVFISIDTFNGINFLDDGFYMHFQFWVCIVFMADFFIELALAPDKLRYTRNRLLYLLLSIPYLNIISVLGIRLTPEQLFFIRFIPLARGIMAMVIVVGAFSRNRLTSFLSSYIVILAAFIYLGSLIFFYFEQGVNADVNNFGTALWWACMNATTLGCDIYPVTVAGKVLGCILSVGGIIMFPLFTVFITSLIRQYTRTLKTDSGAATQKS</sequence>
<keyword evidence="5" id="KW-0406">Ion transport</keyword>
<protein>
    <submittedName>
        <fullName evidence="10">Two pore domain potassium channel family protein</fullName>
    </submittedName>
</protein>
<organism evidence="10 11">
    <name type="scientific">Duncaniella muris</name>
    <dbReference type="NCBI Taxonomy" id="2094150"/>
    <lineage>
        <taxon>Bacteria</taxon>
        <taxon>Pseudomonadati</taxon>
        <taxon>Bacteroidota</taxon>
        <taxon>Bacteroidia</taxon>
        <taxon>Bacteroidales</taxon>
        <taxon>Muribaculaceae</taxon>
        <taxon>Duncaniella</taxon>
    </lineage>
</organism>
<dbReference type="EMBL" id="PUEC01000012">
    <property type="protein sequence ID" value="PWB02453.1"/>
    <property type="molecule type" value="Genomic_DNA"/>
</dbReference>
<feature type="transmembrane region" description="Helical" evidence="8">
    <location>
        <begin position="202"/>
        <end position="222"/>
    </location>
</feature>
<keyword evidence="4 8" id="KW-1133">Transmembrane helix</keyword>
<feature type="transmembrane region" description="Helical" evidence="8">
    <location>
        <begin position="142"/>
        <end position="160"/>
    </location>
</feature>
<gene>
    <name evidence="10" type="ORF">C5O23_06320</name>
</gene>
<evidence type="ECO:0000256" key="1">
    <source>
        <dbReference type="ARBA" id="ARBA00004141"/>
    </source>
</evidence>
<evidence type="ECO:0000256" key="3">
    <source>
        <dbReference type="ARBA" id="ARBA00022692"/>
    </source>
</evidence>
<reference evidence="11" key="1">
    <citation type="submission" date="2018-02" db="EMBL/GenBank/DDBJ databases">
        <authorList>
            <person name="Clavel T."/>
            <person name="Strowig T."/>
        </authorList>
    </citation>
    <scope>NUCLEOTIDE SEQUENCE [LARGE SCALE GENOMIC DNA]</scope>
    <source>
        <strain evidence="11">DSM 103720</strain>
    </source>
</reference>
<evidence type="ECO:0000313" key="10">
    <source>
        <dbReference type="EMBL" id="PWB02453.1"/>
    </source>
</evidence>
<comment type="subcellular location">
    <subcellularLocation>
        <location evidence="1">Membrane</location>
        <topology evidence="1">Multi-pass membrane protein</topology>
    </subcellularLocation>
</comment>
<keyword evidence="11" id="KW-1185">Reference proteome</keyword>
<evidence type="ECO:0000256" key="6">
    <source>
        <dbReference type="ARBA" id="ARBA00023136"/>
    </source>
</evidence>
<dbReference type="Proteomes" id="UP000244905">
    <property type="component" value="Unassembled WGS sequence"/>
</dbReference>
<dbReference type="GeneID" id="82525957"/>
<dbReference type="GO" id="GO:0001508">
    <property type="term" value="P:action potential"/>
    <property type="evidence" value="ECO:0007669"/>
    <property type="project" value="TreeGrafter"/>
</dbReference>
<proteinExistence type="predicted"/>
<dbReference type="Pfam" id="PF07885">
    <property type="entry name" value="Ion_trans_2"/>
    <property type="match status" value="1"/>
</dbReference>
<feature type="transmembrane region" description="Helical" evidence="8">
    <location>
        <begin position="83"/>
        <end position="103"/>
    </location>
</feature>
<keyword evidence="7 10" id="KW-0407">Ion channel</keyword>
<name>A0A2V1IL89_9BACT</name>
<dbReference type="GO" id="GO:0005249">
    <property type="term" value="F:voltage-gated potassium channel activity"/>
    <property type="evidence" value="ECO:0007669"/>
    <property type="project" value="InterPro"/>
</dbReference>
<dbReference type="SUPFAM" id="SSF81324">
    <property type="entry name" value="Voltage-gated potassium channels"/>
    <property type="match status" value="1"/>
</dbReference>
<keyword evidence="2" id="KW-0813">Transport</keyword>
<dbReference type="GO" id="GO:0008076">
    <property type="term" value="C:voltage-gated potassium channel complex"/>
    <property type="evidence" value="ECO:0007669"/>
    <property type="project" value="InterPro"/>
</dbReference>
<evidence type="ECO:0000256" key="4">
    <source>
        <dbReference type="ARBA" id="ARBA00022989"/>
    </source>
</evidence>
<keyword evidence="6 8" id="KW-0472">Membrane</keyword>
<evidence type="ECO:0000256" key="8">
    <source>
        <dbReference type="SAM" id="Phobius"/>
    </source>
</evidence>
<feature type="transmembrane region" description="Helical" evidence="8">
    <location>
        <begin position="109"/>
        <end position="130"/>
    </location>
</feature>
<feature type="domain" description="Potassium channel" evidence="9">
    <location>
        <begin position="147"/>
        <end position="223"/>
    </location>
</feature>
<dbReference type="InterPro" id="IPR028325">
    <property type="entry name" value="VG_K_chnl"/>
</dbReference>
<dbReference type="Gene3D" id="1.10.287.70">
    <property type="match status" value="1"/>
</dbReference>
<dbReference type="InterPro" id="IPR027359">
    <property type="entry name" value="Volt_channel_dom_sf"/>
</dbReference>